<dbReference type="Pfam" id="PF05598">
    <property type="entry name" value="DUF772"/>
    <property type="match status" value="1"/>
</dbReference>
<accession>A0ABS8N8I3</accession>
<protein>
    <submittedName>
        <fullName evidence="2">Transposase</fullName>
    </submittedName>
</protein>
<dbReference type="EMBL" id="JAJJPB010000010">
    <property type="protein sequence ID" value="MCC9295038.1"/>
    <property type="molecule type" value="Genomic_DNA"/>
</dbReference>
<keyword evidence="3" id="KW-1185">Reference proteome</keyword>
<evidence type="ECO:0000313" key="3">
    <source>
        <dbReference type="Proteomes" id="UP001165422"/>
    </source>
</evidence>
<dbReference type="RefSeq" id="WP_229981432.1">
    <property type="nucleotide sequence ID" value="NZ_JAJJPB010000010.1"/>
</dbReference>
<evidence type="ECO:0000259" key="1">
    <source>
        <dbReference type="Pfam" id="PF05598"/>
    </source>
</evidence>
<proteinExistence type="predicted"/>
<dbReference type="InterPro" id="IPR008490">
    <property type="entry name" value="Transposase_InsH_N"/>
</dbReference>
<gene>
    <name evidence="2" type="ORF">LN736_09235</name>
</gene>
<evidence type="ECO:0000313" key="2">
    <source>
        <dbReference type="EMBL" id="MCC9295038.1"/>
    </source>
</evidence>
<reference evidence="2" key="1">
    <citation type="submission" date="2021-11" db="EMBL/GenBank/DDBJ databases">
        <authorList>
            <person name="Qingchun L."/>
            <person name="Dong Z."/>
            <person name="Zongwei Q."/>
            <person name="Jia Z."/>
            <person name="Duotao L."/>
        </authorList>
    </citation>
    <scope>NUCLEOTIDE SEQUENCE</scope>
    <source>
        <strain evidence="2">WLY-B-L2</strain>
    </source>
</reference>
<feature type="domain" description="Transposase InsH N-terminal" evidence="1">
    <location>
        <begin position="29"/>
        <end position="115"/>
    </location>
</feature>
<dbReference type="Proteomes" id="UP001165422">
    <property type="component" value="Unassembled WGS sequence"/>
</dbReference>
<sequence>MFCLSDFKQLNFSDQLSELNTLSYQHPVKLLKLLEENFDINAFIPKSFTDRYYSELGRDRNFSLASVLSLLIVMHIFKIPTTSLLCIFLALSSDIRKFCELDRQIPDETFISRFKTTFEKQIEKLFNSMTLKIIQICDDIDENLLKNSPNKGLNSMLIYDTSGLKPKVKENNPKTLVSEINKQKAFAKVINNKDFNPYAAAYKNMPKFAHRSFRLK</sequence>
<organism evidence="2 3">
    <name type="scientific">Clostridium aromativorans</name>
    <dbReference type="NCBI Taxonomy" id="2836848"/>
    <lineage>
        <taxon>Bacteria</taxon>
        <taxon>Bacillati</taxon>
        <taxon>Bacillota</taxon>
        <taxon>Clostridia</taxon>
        <taxon>Eubacteriales</taxon>
        <taxon>Clostridiaceae</taxon>
        <taxon>Clostridium</taxon>
    </lineage>
</organism>
<name>A0ABS8N8I3_9CLOT</name>
<comment type="caution">
    <text evidence="2">The sequence shown here is derived from an EMBL/GenBank/DDBJ whole genome shotgun (WGS) entry which is preliminary data.</text>
</comment>